<feature type="compositionally biased region" description="Basic residues" evidence="3">
    <location>
        <begin position="1"/>
        <end position="10"/>
    </location>
</feature>
<name>A0A4Q9DSF0_9BACL</name>
<feature type="compositionally biased region" description="Basic and acidic residues" evidence="3">
    <location>
        <begin position="22"/>
        <end position="58"/>
    </location>
</feature>
<gene>
    <name evidence="5" type="ORF">EYB31_09370</name>
</gene>
<dbReference type="Proteomes" id="UP000293142">
    <property type="component" value="Unassembled WGS sequence"/>
</dbReference>
<feature type="transmembrane region" description="Helical" evidence="4">
    <location>
        <begin position="498"/>
        <end position="518"/>
    </location>
</feature>
<dbReference type="EMBL" id="SIRE01000006">
    <property type="protein sequence ID" value="TBL79804.1"/>
    <property type="molecule type" value="Genomic_DNA"/>
</dbReference>
<organism evidence="5 6">
    <name type="scientific">Paenibacillus thalictri</name>
    <dbReference type="NCBI Taxonomy" id="2527873"/>
    <lineage>
        <taxon>Bacteria</taxon>
        <taxon>Bacillati</taxon>
        <taxon>Bacillota</taxon>
        <taxon>Bacilli</taxon>
        <taxon>Bacillales</taxon>
        <taxon>Paenibacillaceae</taxon>
        <taxon>Paenibacillus</taxon>
    </lineage>
</organism>
<sequence>MRKLAKRARLIKGEPQTQSQDRPQEDALHASHKPQEDALQADGKHAEEDTPHSEHKQLEEDEQDELHASDKLQEDTLHARGKQLREENMQQGREPAQQGKLRIGGEPQEAKLHIDKEGNVIQPEGRKQANPAKTLTNEEQRLQREERIPDNLEDVKRILEEQVGLNKCFDVVFREMVFGGTKTGLYYINGFAKDVILVEVLDRLSYAQATKQSDETFELFLEKLIPHIQVATVSKMTEVVANVNMGMSAFFFEGETQAITIDAKTYPVRSTAEPDLEKVVRGSRDGFVETLLTNVTLIRRRLRDPRLMFELTKVGRRTHTDVCISYIQDIVDLDLVKAVKDKIDKVEVDGIPLAEKQLEEAIFGKGWNPYPMVRFTERPDVVAAHLLEGHVVVLVDTSPSAIILPTTFFHHVQHAEEYRQTPMVGTYLRWVRFAGIAASIFLLPLWFLLVTEPQLKPPGMDFIGPDKQGHLPLLLQFFIAEVGTDLMRMAAVHTPTPLATAMGLVAAILVGEIAVKTGLFVNEVILYLAVAAMGTFATPSYELSLANRLARLGLLAATAIFKVPGFVVGSTFLIVFLTVQRAYNAPYMWPFIPFNAQAALGIWLRRPFLSMKQRLSITKTVDGTRQPKRRS</sequence>
<evidence type="ECO:0000256" key="2">
    <source>
        <dbReference type="ARBA" id="ARBA00023136"/>
    </source>
</evidence>
<evidence type="ECO:0000256" key="1">
    <source>
        <dbReference type="ARBA" id="ARBA00005278"/>
    </source>
</evidence>
<keyword evidence="2 4" id="KW-0472">Membrane</keyword>
<protein>
    <submittedName>
        <fullName evidence="5">Spore germination protein</fullName>
    </submittedName>
</protein>
<keyword evidence="6" id="KW-1185">Reference proteome</keyword>
<dbReference type="InterPro" id="IPR050768">
    <property type="entry name" value="UPF0353/GerABKA_families"/>
</dbReference>
<feature type="transmembrane region" description="Helical" evidence="4">
    <location>
        <begin position="553"/>
        <end position="575"/>
    </location>
</feature>
<evidence type="ECO:0000313" key="6">
    <source>
        <dbReference type="Proteomes" id="UP000293142"/>
    </source>
</evidence>
<keyword evidence="4" id="KW-1133">Transmembrane helix</keyword>
<dbReference type="RefSeq" id="WP_131013049.1">
    <property type="nucleotide sequence ID" value="NZ_SIRE01000006.1"/>
</dbReference>
<dbReference type="Pfam" id="PF03323">
    <property type="entry name" value="GerA"/>
    <property type="match status" value="1"/>
</dbReference>
<dbReference type="AlphaFoldDB" id="A0A4Q9DSF0"/>
<dbReference type="PANTHER" id="PTHR22550:SF9">
    <property type="entry name" value="STAGE V SPORULATION PROTEIN AF"/>
    <property type="match status" value="1"/>
</dbReference>
<evidence type="ECO:0000313" key="5">
    <source>
        <dbReference type="EMBL" id="TBL79804.1"/>
    </source>
</evidence>
<accession>A0A4Q9DSF0</accession>
<keyword evidence="4" id="KW-0812">Transmembrane</keyword>
<dbReference type="InterPro" id="IPR004995">
    <property type="entry name" value="Spore_Ger"/>
</dbReference>
<dbReference type="PANTHER" id="PTHR22550">
    <property type="entry name" value="SPORE GERMINATION PROTEIN"/>
    <property type="match status" value="1"/>
</dbReference>
<feature type="transmembrane region" description="Helical" evidence="4">
    <location>
        <begin position="430"/>
        <end position="449"/>
    </location>
</feature>
<feature type="compositionally biased region" description="Basic and acidic residues" evidence="3">
    <location>
        <begin position="65"/>
        <end position="75"/>
    </location>
</feature>
<evidence type="ECO:0000256" key="4">
    <source>
        <dbReference type="SAM" id="Phobius"/>
    </source>
</evidence>
<reference evidence="5 6" key="1">
    <citation type="submission" date="2019-02" db="EMBL/GenBank/DDBJ databases">
        <title>Paenibacillus sp. nov., isolated from surface-sterilized tissue of Thalictrum simplex L.</title>
        <authorList>
            <person name="Tuo L."/>
        </authorList>
    </citation>
    <scope>NUCLEOTIDE SEQUENCE [LARGE SCALE GENOMIC DNA]</scope>
    <source>
        <strain evidence="5 6">N2SHLJ1</strain>
    </source>
</reference>
<evidence type="ECO:0000256" key="3">
    <source>
        <dbReference type="SAM" id="MobiDB-lite"/>
    </source>
</evidence>
<dbReference type="OrthoDB" id="1726708at2"/>
<feature type="region of interest" description="Disordered" evidence="3">
    <location>
        <begin position="1"/>
        <end position="75"/>
    </location>
</feature>
<dbReference type="GO" id="GO:0009847">
    <property type="term" value="P:spore germination"/>
    <property type="evidence" value="ECO:0007669"/>
    <property type="project" value="InterPro"/>
</dbReference>
<proteinExistence type="inferred from homology"/>
<comment type="similarity">
    <text evidence="1">Belongs to the GerABKA family.</text>
</comment>
<comment type="caution">
    <text evidence="5">The sequence shown here is derived from an EMBL/GenBank/DDBJ whole genome shotgun (WGS) entry which is preliminary data.</text>
</comment>
<dbReference type="GO" id="GO:0016020">
    <property type="term" value="C:membrane"/>
    <property type="evidence" value="ECO:0007669"/>
    <property type="project" value="InterPro"/>
</dbReference>
<feature type="transmembrane region" description="Helical" evidence="4">
    <location>
        <begin position="524"/>
        <end position="541"/>
    </location>
</feature>